<evidence type="ECO:0000256" key="1">
    <source>
        <dbReference type="SAM" id="Coils"/>
    </source>
</evidence>
<keyword evidence="3" id="KW-0808">Transferase</keyword>
<dbReference type="GO" id="GO:0003964">
    <property type="term" value="F:RNA-directed DNA polymerase activity"/>
    <property type="evidence" value="ECO:0007669"/>
    <property type="project" value="UniProtKB-KW"/>
</dbReference>
<keyword evidence="1" id="KW-0175">Coiled coil</keyword>
<keyword evidence="3" id="KW-0548">Nucleotidyltransferase</keyword>
<reference evidence="3" key="1">
    <citation type="journal article" date="2019" name="Sci. Rep.">
        <title>Draft genome of Tanacetum cinerariifolium, the natural source of mosquito coil.</title>
        <authorList>
            <person name="Yamashiro T."/>
            <person name="Shiraishi A."/>
            <person name="Satake H."/>
            <person name="Nakayama K."/>
        </authorList>
    </citation>
    <scope>NUCLEOTIDE SEQUENCE</scope>
</reference>
<feature type="compositionally biased region" description="Acidic residues" evidence="2">
    <location>
        <begin position="699"/>
        <end position="743"/>
    </location>
</feature>
<dbReference type="SUPFAM" id="SSF48371">
    <property type="entry name" value="ARM repeat"/>
    <property type="match status" value="1"/>
</dbReference>
<feature type="region of interest" description="Disordered" evidence="2">
    <location>
        <begin position="655"/>
        <end position="746"/>
    </location>
</feature>
<name>A0A699I3D6_TANCI</name>
<comment type="caution">
    <text evidence="3">The sequence shown here is derived from an EMBL/GenBank/DDBJ whole genome shotgun (WGS) entry which is preliminary data.</text>
</comment>
<dbReference type="InterPro" id="IPR016024">
    <property type="entry name" value="ARM-type_fold"/>
</dbReference>
<proteinExistence type="predicted"/>
<dbReference type="EMBL" id="BKCJ010218436">
    <property type="protein sequence ID" value="GEY87819.1"/>
    <property type="molecule type" value="Genomic_DNA"/>
</dbReference>
<feature type="compositionally biased region" description="Basic residues" evidence="2">
    <location>
        <begin position="1034"/>
        <end position="1044"/>
    </location>
</feature>
<keyword evidence="3" id="KW-0695">RNA-directed DNA polymerase</keyword>
<feature type="region of interest" description="Disordered" evidence="2">
    <location>
        <begin position="1"/>
        <end position="55"/>
    </location>
</feature>
<dbReference type="AlphaFoldDB" id="A0A699I3D6"/>
<gene>
    <name evidence="3" type="ORF">Tci_459793</name>
</gene>
<feature type="coiled-coil region" evidence="1">
    <location>
        <begin position="880"/>
        <end position="911"/>
    </location>
</feature>
<sequence>MSTRSSTRNLFPPLENPKLTFRRRTRVDPNLLNDFNMATNRNGDDGPPPNGGGDLPVPDLRTMEELCQPTLNGASHGQNLLPAYQAPRYQAPVHQASIPQPQVVTTTEFTNYTKANDAILKNMQTNMTSLKNSNLELKNMFGQFMKINTASSSGSGTLPSNTITNPKEDLKVECETEVTKDMVPPTNKGRTKDVQPSIVQIETQIPNSEPVVAPVIEPVEAPVSASKPNPKSSILYPSRLHDQKLRDKVNDQKNKIFQIFQDFNFNISFADALILMPKFGPTIKSLLTNKKKLFELARTLLNEHCSAVLLKKLPEKLGDPEKFLIPCDFPGMDECLALADLGATINLMSLSTGCALIDYISLYGFFLRRTMDMIIDQQVALDEALVPHASRLRIRKSNFRLRSYITSKESTLQLATATVHHHSKRFKMNNKKRIVNLEYFREMLHICPRLPNQTFDELSFEEEILSFLRYLGHNGEIKKITDVNINKLHQLWRSFTAVINKFLSGKSTGYDSLRLSQAQILWGMYHKKNVDFAYLLWFIKFIIHFFMTKDPSIPKRNKFGAILPIELTNEDIKNSAAYKEYYVVTLGSAPPKTKVSVRKTQSSSDTTIIHPTVAGTRLSTSAKGKQPAKSSKAKGLSVLSKVAMTEAEQIKLATKKSLQQTHISQASGSGADEGTGILPGVPDVPTDESDKEIFWKSSDEDDDDEVDDRSDDQKDEDDQDDDDQKDDDQDDNDDDQDTDNDGDDFVHPRLSIHEEEAKDEESFDIIVQTPENSDDESNDDASLVMNVGGEKGQDAEDEDEELYRDIIWKVETPDIGIDSLSESTPRVDVQASTTVSPLTLTAPTLPPPTIPTISQFAGAVSSILEIVKRYMDQWMNEAVKVAVQIQSDRLRDEAQAENEEFLNKLDDNIQKIIKEQVREQVKVQVSKILLKIEKTVSEQLEAKVLTRSPNSSKTSYAVAANRSELELKKILIEKMESNKSIHRSDQQRNLYKALVDAYECEKIILDTYGDSVTFKRRRDDADKDEEPSVGSDRRSKRKREGKEP</sequence>
<evidence type="ECO:0000313" key="3">
    <source>
        <dbReference type="EMBL" id="GEY87819.1"/>
    </source>
</evidence>
<feature type="compositionally biased region" description="Polar residues" evidence="2">
    <location>
        <begin position="598"/>
        <end position="609"/>
    </location>
</feature>
<evidence type="ECO:0000256" key="2">
    <source>
        <dbReference type="SAM" id="MobiDB-lite"/>
    </source>
</evidence>
<feature type="region of interest" description="Disordered" evidence="2">
    <location>
        <begin position="770"/>
        <end position="799"/>
    </location>
</feature>
<protein>
    <submittedName>
        <fullName evidence="3">Reverse transcriptase domain-containing protein</fullName>
    </submittedName>
</protein>
<organism evidence="3">
    <name type="scientific">Tanacetum cinerariifolium</name>
    <name type="common">Dalmatian daisy</name>
    <name type="synonym">Chrysanthemum cinerariifolium</name>
    <dbReference type="NCBI Taxonomy" id="118510"/>
    <lineage>
        <taxon>Eukaryota</taxon>
        <taxon>Viridiplantae</taxon>
        <taxon>Streptophyta</taxon>
        <taxon>Embryophyta</taxon>
        <taxon>Tracheophyta</taxon>
        <taxon>Spermatophyta</taxon>
        <taxon>Magnoliopsida</taxon>
        <taxon>eudicotyledons</taxon>
        <taxon>Gunneridae</taxon>
        <taxon>Pentapetalae</taxon>
        <taxon>asterids</taxon>
        <taxon>campanulids</taxon>
        <taxon>Asterales</taxon>
        <taxon>Asteraceae</taxon>
        <taxon>Asteroideae</taxon>
        <taxon>Anthemideae</taxon>
        <taxon>Anthemidinae</taxon>
        <taxon>Tanacetum</taxon>
    </lineage>
</organism>
<feature type="compositionally biased region" description="Polar residues" evidence="2">
    <location>
        <begin position="656"/>
        <end position="668"/>
    </location>
</feature>
<feature type="region of interest" description="Disordered" evidence="2">
    <location>
        <begin position="597"/>
        <end position="635"/>
    </location>
</feature>
<feature type="region of interest" description="Disordered" evidence="2">
    <location>
        <begin position="1015"/>
        <end position="1044"/>
    </location>
</feature>
<accession>A0A699I3D6</accession>